<feature type="domain" description="Arm DNA-binding" evidence="3">
    <location>
        <begin position="9"/>
        <end position="84"/>
    </location>
</feature>
<dbReference type="InterPro" id="IPR010998">
    <property type="entry name" value="Integrase_recombinase_N"/>
</dbReference>
<evidence type="ECO:0000256" key="1">
    <source>
        <dbReference type="ARBA" id="ARBA00023125"/>
    </source>
</evidence>
<dbReference type="AlphaFoldDB" id="A0A078QY01"/>
<accession>A0A078QY01</accession>
<reference evidence="4 5" key="1">
    <citation type="submission" date="2014-04" db="EMBL/GenBank/DDBJ databases">
        <authorList>
            <person name="Sears C."/>
            <person name="Carroll K."/>
            <person name="Sack B.R."/>
            <person name="Qadri F."/>
            <person name="Myers L.L."/>
            <person name="Chung G.-T."/>
            <person name="Escheverria P."/>
            <person name="Fraser C.M."/>
            <person name="Sadzewicz L."/>
            <person name="Shefchek K.A."/>
            <person name="Tallon L."/>
            <person name="Das S.P."/>
            <person name="Daugherty S."/>
            <person name="Mongodin E.F."/>
        </authorList>
    </citation>
    <scope>NUCLEOTIDE SEQUENCE [LARGE SCALE GENOMIC DNA]</scope>
    <source>
        <strain evidence="5">3775 SL(B) 10 (iv)</strain>
    </source>
</reference>
<gene>
    <name evidence="4" type="ORF">M097_3251</name>
</gene>
<dbReference type="GO" id="GO:0003677">
    <property type="term" value="F:DNA binding"/>
    <property type="evidence" value="ECO:0007669"/>
    <property type="project" value="UniProtKB-KW"/>
</dbReference>
<evidence type="ECO:0000313" key="4">
    <source>
        <dbReference type="EMBL" id="KDS28304.1"/>
    </source>
</evidence>
<dbReference type="InterPro" id="IPR025269">
    <property type="entry name" value="SAM-like_dom"/>
</dbReference>
<dbReference type="Pfam" id="PF13102">
    <property type="entry name" value="Phage_int_SAM_5"/>
    <property type="match status" value="1"/>
</dbReference>
<protein>
    <submittedName>
        <fullName evidence="4">Uncharacterized protein</fullName>
    </submittedName>
</protein>
<proteinExistence type="predicted"/>
<dbReference type="Pfam" id="PF17293">
    <property type="entry name" value="Arm-DNA-bind_5"/>
    <property type="match status" value="1"/>
</dbReference>
<name>A0A078QY01_PHOVU</name>
<feature type="domain" description="Phage integrase SAM-like" evidence="2">
    <location>
        <begin position="124"/>
        <end position="190"/>
    </location>
</feature>
<dbReference type="Gene3D" id="1.10.150.130">
    <property type="match status" value="1"/>
</dbReference>
<evidence type="ECO:0000259" key="3">
    <source>
        <dbReference type="Pfam" id="PF17293"/>
    </source>
</evidence>
<dbReference type="GeneID" id="5304805"/>
<organism evidence="4 5">
    <name type="scientific">Phocaeicola vulgatus str. 3775 SL</name>
    <name type="common">B</name>
    <name type="synonym">iv</name>
    <dbReference type="NCBI Taxonomy" id="1339350"/>
    <lineage>
        <taxon>Bacteria</taxon>
        <taxon>Pseudomonadati</taxon>
        <taxon>Bacteroidota</taxon>
        <taxon>Bacteroidia</taxon>
        <taxon>Bacteroidales</taxon>
        <taxon>Bacteroidaceae</taxon>
        <taxon>Phocaeicola</taxon>
    </lineage>
</organism>
<comment type="caution">
    <text evidence="4">The sequence shown here is derived from an EMBL/GenBank/DDBJ whole genome shotgun (WGS) entry which is preliminary data.</text>
</comment>
<dbReference type="InterPro" id="IPR035386">
    <property type="entry name" value="Arm-DNA-bind_5"/>
</dbReference>
<dbReference type="EMBL" id="JNHI01000025">
    <property type="protein sequence ID" value="KDS28304.1"/>
    <property type="molecule type" value="Genomic_DNA"/>
</dbReference>
<sequence>MKVLFFALKSRLLKNGEAPIILRVTIDGQSEDARIQRSVPLKMWNNVKGCSKGKDRASVELNCYIESLTVRLYQIHKELLCQEALVIPKHLLVKLFSKEERRIVLGTMKKCMDDWTALIGKEYQKSTLSRYGNCYELLEIVIHEFYRKEYISFNELKGEFIDAFEMHLRIVRKLSQNTLTKYMSCFRKIMYQDELLLMWKYIKNHAVNVLI</sequence>
<evidence type="ECO:0000313" key="5">
    <source>
        <dbReference type="Proteomes" id="UP000028134"/>
    </source>
</evidence>
<dbReference type="PATRIC" id="fig|1339350.3.peg.3114"/>
<dbReference type="RefSeq" id="WP_005845755.1">
    <property type="nucleotide sequence ID" value="NZ_JNHI01000025.1"/>
</dbReference>
<evidence type="ECO:0000259" key="2">
    <source>
        <dbReference type="Pfam" id="PF13102"/>
    </source>
</evidence>
<keyword evidence="1" id="KW-0238">DNA-binding</keyword>
<dbReference type="Proteomes" id="UP000028134">
    <property type="component" value="Unassembled WGS sequence"/>
</dbReference>